<dbReference type="Proteomes" id="UP000230557">
    <property type="component" value="Unassembled WGS sequence"/>
</dbReference>
<dbReference type="PANTHER" id="PTHR43845">
    <property type="entry name" value="BLR5969 PROTEIN"/>
    <property type="match status" value="1"/>
</dbReference>
<protein>
    <recommendedName>
        <fullName evidence="3">Phenylacetate--CoA ligase</fullName>
    </recommendedName>
</protein>
<name>A0A2H0VEG6_9BACT</name>
<evidence type="ECO:0000313" key="1">
    <source>
        <dbReference type="EMBL" id="PIR97485.1"/>
    </source>
</evidence>
<organism evidence="1 2">
    <name type="scientific">Candidatus Doudnabacteria bacterium CG10_big_fil_rev_8_21_14_0_10_41_10</name>
    <dbReference type="NCBI Taxonomy" id="1974551"/>
    <lineage>
        <taxon>Bacteria</taxon>
        <taxon>Candidatus Doudnaibacteriota</taxon>
    </lineage>
</organism>
<dbReference type="Gene3D" id="3.40.50.12780">
    <property type="entry name" value="N-terminal domain of ligase-like"/>
    <property type="match status" value="1"/>
</dbReference>
<evidence type="ECO:0000313" key="2">
    <source>
        <dbReference type="Proteomes" id="UP000230557"/>
    </source>
</evidence>
<reference evidence="2" key="1">
    <citation type="submission" date="2017-09" db="EMBL/GenBank/DDBJ databases">
        <title>Depth-based differentiation of microbial function through sediment-hosted aquifers and enrichment of novel symbionts in the deep terrestrial subsurface.</title>
        <authorList>
            <person name="Probst A.J."/>
            <person name="Ladd B."/>
            <person name="Jarett J.K."/>
            <person name="Geller-Mcgrath D.E."/>
            <person name="Sieber C.M.K."/>
            <person name="Emerson J.B."/>
            <person name="Anantharaman K."/>
            <person name="Thomas B.C."/>
            <person name="Malmstrom R."/>
            <person name="Stieglmeier M."/>
            <person name="Klingl A."/>
            <person name="Woyke T."/>
            <person name="Ryan C.M."/>
            <person name="Banfield J.F."/>
        </authorList>
    </citation>
    <scope>NUCLEOTIDE SEQUENCE [LARGE SCALE GENOMIC DNA]</scope>
</reference>
<dbReference type="InterPro" id="IPR042099">
    <property type="entry name" value="ANL_N_sf"/>
</dbReference>
<proteinExistence type="predicted"/>
<dbReference type="EMBL" id="PFAJ01000015">
    <property type="protein sequence ID" value="PIR97485.1"/>
    <property type="molecule type" value="Genomic_DNA"/>
</dbReference>
<sequence>MLSETFPKDLQNPVNLIAQLQKQPEKYWQERGFLMAKDLFWQKTQRVPAYKKFLAGRNINLKLPDTVSDFDKIPPVDKDNYLRKYKRSDLCWDGNFSNQHWVISTTSGSTGKPYYFPRQDFQDQQYAVTAELYLRTNFEIHKKSTLYIVAFPMGAWIGGLFTYQALKNLSKRGDYRLSIITPGISTADVLNALQNLGKDFDQVIIGSYAPFLKDILDEGDRLGLDWKQYNLGFVFSAEGFSEDFRDYVAKKTGIDNIFKKTLNHYGTVDMGTMSYETPLAILVRRLALKNQNIFRRLFPKASKLPTLTQYIPEQFYFEEVEGRLLCSSFSGLPLVRYDLKDSGGVIGLEEVKEIFLKEGIDLSNEVKLAGISDTIWNIPFVYVYERTDFSVSFFAFQVYPETIRKALMEDKAREYTTGKFTMLVRENEQMDQVLQINIELKKGFSESNETVKALTEEITNILTAENSEYRKTKEMYPEKTVPEIILWPYEHENFFKRGVKQKWIKNR</sequence>
<dbReference type="PANTHER" id="PTHR43845:SF1">
    <property type="entry name" value="BLR5969 PROTEIN"/>
    <property type="match status" value="1"/>
</dbReference>
<dbReference type="AlphaFoldDB" id="A0A2H0VEG6"/>
<evidence type="ECO:0008006" key="3">
    <source>
        <dbReference type="Google" id="ProtNLM"/>
    </source>
</evidence>
<gene>
    <name evidence="1" type="ORF">COT91_01180</name>
</gene>
<accession>A0A2H0VEG6</accession>
<comment type="caution">
    <text evidence="1">The sequence shown here is derived from an EMBL/GenBank/DDBJ whole genome shotgun (WGS) entry which is preliminary data.</text>
</comment>